<gene>
    <name evidence="4" type="ORF">A4X13_0g6396</name>
</gene>
<evidence type="ECO:0008006" key="6">
    <source>
        <dbReference type="Google" id="ProtNLM"/>
    </source>
</evidence>
<dbReference type="InterPro" id="IPR043502">
    <property type="entry name" value="DNA/RNA_pol_sf"/>
</dbReference>
<dbReference type="PANTHER" id="PTHR37984">
    <property type="entry name" value="PROTEIN CBG26694"/>
    <property type="match status" value="1"/>
</dbReference>
<proteinExistence type="predicted"/>
<dbReference type="Pfam" id="PF17919">
    <property type="entry name" value="RT_RNaseH_2"/>
    <property type="match status" value="1"/>
</dbReference>
<dbReference type="Gene3D" id="3.30.70.270">
    <property type="match status" value="2"/>
</dbReference>
<evidence type="ECO:0000313" key="4">
    <source>
        <dbReference type="EMBL" id="KAE8244658.1"/>
    </source>
</evidence>
<dbReference type="PANTHER" id="PTHR37984:SF5">
    <property type="entry name" value="PROTEIN NYNRIN-LIKE"/>
    <property type="match status" value="1"/>
</dbReference>
<dbReference type="Pfam" id="PF17921">
    <property type="entry name" value="Integrase_H2C2"/>
    <property type="match status" value="1"/>
</dbReference>
<evidence type="ECO:0000259" key="2">
    <source>
        <dbReference type="Pfam" id="PF17919"/>
    </source>
</evidence>
<name>A0A177T4R2_9BASI</name>
<sequence length="325" mass="36261">MDEHLSALDTLLTRATAVGLKFSPSKCTFGVPSLVLLGRKVSGAGVAVWSDRARAVLELRRPTTLRQLYHTMGLFGYYRSFIPGFASIAAPLTSLTRGWRYERNGDRSRLVGEDGSPANADRVEIPWVEPQQVAFDRLKRAIASPPVLAHPDPSRPYVLYVDASKDGFGAVLHQVFDDADLEPEPSPSAAVLNTLDVSLLPPHIARERWLAWLRRDRFFGPILRAEEVGDAAASPWVLRDGFLVRRTDGVLALPESGLPDLLRTVHDRRGHFGFSKTFLALRRHFWRPGLSIAVRAWVKHCPSCMKTKLVRRTGRLDVEDDTALL</sequence>
<evidence type="ECO:0000313" key="5">
    <source>
        <dbReference type="Proteomes" id="UP000077521"/>
    </source>
</evidence>
<dbReference type="InterPro" id="IPR050951">
    <property type="entry name" value="Retrovirus_Pol_polyprotein"/>
</dbReference>
<organism evidence="4 5">
    <name type="scientific">Tilletia indica</name>
    <dbReference type="NCBI Taxonomy" id="43049"/>
    <lineage>
        <taxon>Eukaryota</taxon>
        <taxon>Fungi</taxon>
        <taxon>Dikarya</taxon>
        <taxon>Basidiomycota</taxon>
        <taxon>Ustilaginomycotina</taxon>
        <taxon>Exobasidiomycetes</taxon>
        <taxon>Tilletiales</taxon>
        <taxon>Tilletiaceae</taxon>
        <taxon>Tilletia</taxon>
    </lineage>
</organism>
<dbReference type="EMBL" id="LWDF02000604">
    <property type="protein sequence ID" value="KAE8244658.1"/>
    <property type="molecule type" value="Genomic_DNA"/>
</dbReference>
<evidence type="ECO:0000259" key="3">
    <source>
        <dbReference type="Pfam" id="PF17921"/>
    </source>
</evidence>
<dbReference type="Proteomes" id="UP000077521">
    <property type="component" value="Unassembled WGS sequence"/>
</dbReference>
<dbReference type="InterPro" id="IPR043128">
    <property type="entry name" value="Rev_trsase/Diguanyl_cyclase"/>
</dbReference>
<feature type="domain" description="Integrase zinc-binding" evidence="3">
    <location>
        <begin position="254"/>
        <end position="308"/>
    </location>
</feature>
<dbReference type="Gene3D" id="1.10.340.70">
    <property type="match status" value="1"/>
</dbReference>
<accession>A0A177T4R2</accession>
<dbReference type="InterPro" id="IPR041577">
    <property type="entry name" value="RT_RNaseH_2"/>
</dbReference>
<dbReference type="SUPFAM" id="SSF56672">
    <property type="entry name" value="DNA/RNA polymerases"/>
    <property type="match status" value="1"/>
</dbReference>
<protein>
    <recommendedName>
        <fullName evidence="6">Integrase zinc-binding domain-containing protein</fullName>
    </recommendedName>
</protein>
<comment type="caution">
    <text evidence="4">The sequence shown here is derived from an EMBL/GenBank/DDBJ whole genome shotgun (WGS) entry which is preliminary data.</text>
</comment>
<keyword evidence="5" id="KW-1185">Reference proteome</keyword>
<reference evidence="4" key="2">
    <citation type="journal article" date="2019" name="IMA Fungus">
        <title>Genome sequencing and comparison of five Tilletia species to identify candidate genes for the detection of regulated species infecting wheat.</title>
        <authorList>
            <person name="Nguyen H.D.T."/>
            <person name="Sultana T."/>
            <person name="Kesanakurti P."/>
            <person name="Hambleton S."/>
        </authorList>
    </citation>
    <scope>NUCLEOTIDE SEQUENCE</scope>
    <source>
        <strain evidence="4">DAOMC 236416</strain>
    </source>
</reference>
<dbReference type="GO" id="GO:0003824">
    <property type="term" value="F:catalytic activity"/>
    <property type="evidence" value="ECO:0007669"/>
    <property type="project" value="UniProtKB-KW"/>
</dbReference>
<dbReference type="OrthoDB" id="2975412at2759"/>
<keyword evidence="1" id="KW-0511">Multifunctional enzyme</keyword>
<dbReference type="AlphaFoldDB" id="A0A177T4R2"/>
<dbReference type="InterPro" id="IPR041588">
    <property type="entry name" value="Integrase_H2C2"/>
</dbReference>
<feature type="domain" description="Reverse transcriptase/retrotransposon-derived protein RNase H-like" evidence="2">
    <location>
        <begin position="127"/>
        <end position="181"/>
    </location>
</feature>
<reference evidence="4" key="1">
    <citation type="submission" date="2016-04" db="EMBL/GenBank/DDBJ databases">
        <authorList>
            <person name="Nguyen H.D."/>
            <person name="Samba Siva P."/>
            <person name="Cullis J."/>
            <person name="Levesque C.A."/>
            <person name="Hambleton S."/>
        </authorList>
    </citation>
    <scope>NUCLEOTIDE SEQUENCE</scope>
    <source>
        <strain evidence="4">DAOMC 236416</strain>
    </source>
</reference>
<evidence type="ECO:0000256" key="1">
    <source>
        <dbReference type="ARBA" id="ARBA00023268"/>
    </source>
</evidence>